<evidence type="ECO:0000313" key="2">
    <source>
        <dbReference type="EMBL" id="EDO33205.1"/>
    </source>
</evidence>
<sequence length="250" mass="29617">MTTAISEMYEPIIGQTFNHIKARMVELQKAIREEDEKTKELKMAVKEERHRERAAVDKQRCIGDRMQEIDTMIEKIHAKIQYTKEREFVATRRYEENMKLCETLKKNKIDVPGYEEKTADKLSEAKNIVKDIAEVNKKIEEKKAKLYDLERRHLRAMNKIDHYEETLRASEQIGKRVVTNYTPKSDQEYQEIISDLRDGIKHAADRLRNAESKTRDLEKLEEEAQARIDHFKNKSLLIQQTKHEMEGSRL</sequence>
<name>A7SSV7_NEMVE</name>
<protein>
    <submittedName>
        <fullName evidence="2">Uncharacterized protein</fullName>
    </submittedName>
</protein>
<reference evidence="2 3" key="1">
    <citation type="journal article" date="2007" name="Science">
        <title>Sea anemone genome reveals ancestral eumetazoan gene repertoire and genomic organization.</title>
        <authorList>
            <person name="Putnam N.H."/>
            <person name="Srivastava M."/>
            <person name="Hellsten U."/>
            <person name="Dirks B."/>
            <person name="Chapman J."/>
            <person name="Salamov A."/>
            <person name="Terry A."/>
            <person name="Shapiro H."/>
            <person name="Lindquist E."/>
            <person name="Kapitonov V.V."/>
            <person name="Jurka J."/>
            <person name="Genikhovich G."/>
            <person name="Grigoriev I.V."/>
            <person name="Lucas S.M."/>
            <person name="Steele R.E."/>
            <person name="Finnerty J.R."/>
            <person name="Technau U."/>
            <person name="Martindale M.Q."/>
            <person name="Rokhsar D.S."/>
        </authorList>
    </citation>
    <scope>NUCLEOTIDE SEQUENCE [LARGE SCALE GENOMIC DNA]</scope>
    <source>
        <strain evidence="3">CH2 X CH6</strain>
    </source>
</reference>
<dbReference type="SUPFAM" id="SSF57997">
    <property type="entry name" value="Tropomyosin"/>
    <property type="match status" value="1"/>
</dbReference>
<feature type="coiled-coil region" evidence="1">
    <location>
        <begin position="122"/>
        <end position="159"/>
    </location>
</feature>
<keyword evidence="3" id="KW-1185">Reference proteome</keyword>
<dbReference type="HOGENOM" id="CLU_1112445_0_0_1"/>
<keyword evidence="1" id="KW-0175">Coiled coil</keyword>
<gene>
    <name evidence="2" type="ORF">NEMVEDRAFT_v1g216943</name>
</gene>
<dbReference type="EMBL" id="DS469784">
    <property type="protein sequence ID" value="EDO33205.1"/>
    <property type="molecule type" value="Genomic_DNA"/>
</dbReference>
<dbReference type="KEGG" id="nve:5504402"/>
<feature type="coiled-coil region" evidence="1">
    <location>
        <begin position="193"/>
        <end position="234"/>
    </location>
</feature>
<dbReference type="AlphaFoldDB" id="A7SSV7"/>
<dbReference type="Proteomes" id="UP000001593">
    <property type="component" value="Unassembled WGS sequence"/>
</dbReference>
<dbReference type="PhylomeDB" id="A7SSV7"/>
<feature type="coiled-coil region" evidence="1">
    <location>
        <begin position="17"/>
        <end position="47"/>
    </location>
</feature>
<evidence type="ECO:0000256" key="1">
    <source>
        <dbReference type="SAM" id="Coils"/>
    </source>
</evidence>
<dbReference type="InParanoid" id="A7SSV7"/>
<evidence type="ECO:0000313" key="3">
    <source>
        <dbReference type="Proteomes" id="UP000001593"/>
    </source>
</evidence>
<accession>A7SSV7</accession>
<organism evidence="2 3">
    <name type="scientific">Nematostella vectensis</name>
    <name type="common">Starlet sea anemone</name>
    <dbReference type="NCBI Taxonomy" id="45351"/>
    <lineage>
        <taxon>Eukaryota</taxon>
        <taxon>Metazoa</taxon>
        <taxon>Cnidaria</taxon>
        <taxon>Anthozoa</taxon>
        <taxon>Hexacorallia</taxon>
        <taxon>Actiniaria</taxon>
        <taxon>Edwardsiidae</taxon>
        <taxon>Nematostella</taxon>
    </lineage>
</organism>
<dbReference type="OMA" id="XRLATIA"/>
<proteinExistence type="predicted"/>